<organism evidence="1 2">
    <name type="scientific">Chryseobacterium ginsengisoli</name>
    <dbReference type="NCBI Taxonomy" id="363853"/>
    <lineage>
        <taxon>Bacteria</taxon>
        <taxon>Pseudomonadati</taxon>
        <taxon>Bacteroidota</taxon>
        <taxon>Flavobacteriia</taxon>
        <taxon>Flavobacteriales</taxon>
        <taxon>Weeksellaceae</taxon>
        <taxon>Chryseobacterium group</taxon>
        <taxon>Chryseobacterium</taxon>
    </lineage>
</organism>
<evidence type="ECO:0000313" key="1">
    <source>
        <dbReference type="EMBL" id="GAA5096910.1"/>
    </source>
</evidence>
<dbReference type="EMBL" id="BAABHX010000005">
    <property type="protein sequence ID" value="GAA5096910.1"/>
    <property type="molecule type" value="Genomic_DNA"/>
</dbReference>
<accession>A0ABP9MKX7</accession>
<proteinExistence type="predicted"/>
<evidence type="ECO:0008006" key="3">
    <source>
        <dbReference type="Google" id="ProtNLM"/>
    </source>
</evidence>
<dbReference type="Pfam" id="PF10758">
    <property type="entry name" value="DUF2586"/>
    <property type="match status" value="1"/>
</dbReference>
<keyword evidence="2" id="KW-1185">Reference proteome</keyword>
<dbReference type="InterPro" id="IPR019694">
    <property type="entry name" value="Phage_HP1_Orf23"/>
</dbReference>
<reference evidence="2" key="1">
    <citation type="journal article" date="2019" name="Int. J. Syst. Evol. Microbiol.">
        <title>The Global Catalogue of Microorganisms (GCM) 10K type strain sequencing project: providing services to taxonomists for standard genome sequencing and annotation.</title>
        <authorList>
            <consortium name="The Broad Institute Genomics Platform"/>
            <consortium name="The Broad Institute Genome Sequencing Center for Infectious Disease"/>
            <person name="Wu L."/>
            <person name="Ma J."/>
        </authorList>
    </citation>
    <scope>NUCLEOTIDE SEQUENCE [LARGE SCALE GENOMIC DNA]</scope>
    <source>
        <strain evidence="2">JCM 18019</strain>
    </source>
</reference>
<evidence type="ECO:0000313" key="2">
    <source>
        <dbReference type="Proteomes" id="UP001500353"/>
    </source>
</evidence>
<sequence>MLPNIKFNISTTGLGRLQADIQKIPGLIITGVSVATKVTIGKSYQLFSIEEAKNLGIDETSNPFAYKHIKHFYDYAGENAELWVMLVSDATTMAQMVDKAGNIATRLIQDAGGKIRILGLIKKSSGTETALDALDADVNASVIASQNLADYYAGKYYPFRVIISGNNYTGSATDLKDYGQNNYNRVSILVSNTDGNKEASIGLALARIASIPVQRNIGRVKDGAVEEIQAYFTNGAKVESNSDFWETIHDKGYIFLRNYVGRAGFFFSDDPTLTKESDDFKSLANGFVMDKAILISYNTLINELLDEIPVTASGNIHPAIIKSWQTNVETQINGLMIETGELSGRRVFIDENQKVLQTGILNVKIALQPVGYAKYIVVNIGFTTNIE</sequence>
<dbReference type="RefSeq" id="WP_345206084.1">
    <property type="nucleotide sequence ID" value="NZ_BAABHX010000005.1"/>
</dbReference>
<dbReference type="Proteomes" id="UP001500353">
    <property type="component" value="Unassembled WGS sequence"/>
</dbReference>
<protein>
    <recommendedName>
        <fullName evidence="3">Phage tail protein</fullName>
    </recommendedName>
</protein>
<comment type="caution">
    <text evidence="1">The sequence shown here is derived from an EMBL/GenBank/DDBJ whole genome shotgun (WGS) entry which is preliminary data.</text>
</comment>
<name>A0ABP9MKX7_9FLAO</name>
<gene>
    <name evidence="1" type="ORF">GCM10023210_31290</name>
</gene>